<comment type="caution">
    <text evidence="1">The sequence shown here is derived from an EMBL/GenBank/DDBJ whole genome shotgun (WGS) entry which is preliminary data.</text>
</comment>
<dbReference type="Proteomes" id="UP000460412">
    <property type="component" value="Unassembled WGS sequence"/>
</dbReference>
<keyword evidence="2" id="KW-1185">Reference proteome</keyword>
<sequence length="221" mass="25314">MARVFKKRKNASAISVIGGADGPTSIFIAGKSKKKSLIEKIRRRSYLRKKKKAAASIRAGAHTFEEVVLYLKKKYGAVEKPKDSVSYQEEYKCVKESLILRYQPELLGELAVVLDLKGRNKASIQELLRQTEARSKAAQAISDKEFPLDFHIYRVSTKTGTIEFSMERRWGLISCSYSGKKEEMKKLKAIYKDVYLYYGVSEEDIRNQTERFQELVNVLVI</sequence>
<reference evidence="1 2" key="1">
    <citation type="submission" date="2019-12" db="EMBL/GenBank/DDBJ databases">
        <title>Sporaefaciens musculi gen. nov., sp. nov., a novel bacterium isolated from the caecum of an obese mouse.</title>
        <authorList>
            <person name="Rasmussen T.S."/>
            <person name="Streidl T."/>
            <person name="Hitch T.C.A."/>
            <person name="Wortmann E."/>
            <person name="Deptula P."/>
            <person name="Hansen M."/>
            <person name="Nielsen D.S."/>
            <person name="Clavel T."/>
            <person name="Vogensen F.K."/>
        </authorList>
    </citation>
    <scope>NUCLEOTIDE SEQUENCE [LARGE SCALE GENOMIC DNA]</scope>
    <source>
        <strain evidence="1 2">WCA-9-b2</strain>
    </source>
</reference>
<proteinExistence type="predicted"/>
<dbReference type="EMBL" id="WUQX01000001">
    <property type="protein sequence ID" value="MXP76347.1"/>
    <property type="molecule type" value="Genomic_DNA"/>
</dbReference>
<accession>A0A7X3SJF4</accession>
<name>A0A7X3SJF4_9FIRM</name>
<protein>
    <submittedName>
        <fullName evidence="1">Uncharacterized protein</fullName>
    </submittedName>
</protein>
<gene>
    <name evidence="1" type="ORF">GN277_13375</name>
</gene>
<evidence type="ECO:0000313" key="1">
    <source>
        <dbReference type="EMBL" id="MXP76347.1"/>
    </source>
</evidence>
<evidence type="ECO:0000313" key="2">
    <source>
        <dbReference type="Proteomes" id="UP000460412"/>
    </source>
</evidence>
<organism evidence="1 2">
    <name type="scientific">Sporofaciens musculi</name>
    <dbReference type="NCBI Taxonomy" id="2681861"/>
    <lineage>
        <taxon>Bacteria</taxon>
        <taxon>Bacillati</taxon>
        <taxon>Bacillota</taxon>
        <taxon>Clostridia</taxon>
        <taxon>Lachnospirales</taxon>
        <taxon>Lachnospiraceae</taxon>
        <taxon>Sporofaciens</taxon>
    </lineage>
</organism>
<dbReference type="RefSeq" id="WP_159751489.1">
    <property type="nucleotide sequence ID" value="NZ_WUQX01000001.1"/>
</dbReference>
<dbReference type="AlphaFoldDB" id="A0A7X3SJF4"/>